<keyword evidence="3" id="KW-1185">Reference proteome</keyword>
<feature type="non-terminal residue" evidence="2">
    <location>
        <position position="232"/>
    </location>
</feature>
<feature type="region of interest" description="Disordered" evidence="1">
    <location>
        <begin position="1"/>
        <end position="73"/>
    </location>
</feature>
<feature type="compositionally biased region" description="Low complexity" evidence="1">
    <location>
        <begin position="32"/>
        <end position="44"/>
    </location>
</feature>
<reference evidence="2" key="1">
    <citation type="submission" date="2023-10" db="EMBL/GenBank/DDBJ databases">
        <authorList>
            <person name="Chen Y."/>
            <person name="Shah S."/>
            <person name="Dougan E. K."/>
            <person name="Thang M."/>
            <person name="Chan C."/>
        </authorList>
    </citation>
    <scope>NUCLEOTIDE SEQUENCE [LARGE SCALE GENOMIC DNA]</scope>
</reference>
<evidence type="ECO:0000313" key="3">
    <source>
        <dbReference type="Proteomes" id="UP001189429"/>
    </source>
</evidence>
<comment type="caution">
    <text evidence="2">The sequence shown here is derived from an EMBL/GenBank/DDBJ whole genome shotgun (WGS) entry which is preliminary data.</text>
</comment>
<proteinExistence type="predicted"/>
<feature type="compositionally biased region" description="Low complexity" evidence="1">
    <location>
        <begin position="1"/>
        <end position="12"/>
    </location>
</feature>
<evidence type="ECO:0000313" key="2">
    <source>
        <dbReference type="EMBL" id="CAK0855934.1"/>
    </source>
</evidence>
<organism evidence="2 3">
    <name type="scientific">Prorocentrum cordatum</name>
    <dbReference type="NCBI Taxonomy" id="2364126"/>
    <lineage>
        <taxon>Eukaryota</taxon>
        <taxon>Sar</taxon>
        <taxon>Alveolata</taxon>
        <taxon>Dinophyceae</taxon>
        <taxon>Prorocentrales</taxon>
        <taxon>Prorocentraceae</taxon>
        <taxon>Prorocentrum</taxon>
    </lineage>
</organism>
<dbReference type="Proteomes" id="UP001189429">
    <property type="component" value="Unassembled WGS sequence"/>
</dbReference>
<protein>
    <submittedName>
        <fullName evidence="2">Uncharacterized protein</fullName>
    </submittedName>
</protein>
<feature type="compositionally biased region" description="Basic and acidic residues" evidence="1">
    <location>
        <begin position="212"/>
        <end position="221"/>
    </location>
</feature>
<name>A0ABN9UAL5_9DINO</name>
<feature type="region of interest" description="Disordered" evidence="1">
    <location>
        <begin position="152"/>
        <end position="232"/>
    </location>
</feature>
<feature type="compositionally biased region" description="Basic residues" evidence="1">
    <location>
        <begin position="222"/>
        <end position="232"/>
    </location>
</feature>
<feature type="non-terminal residue" evidence="2">
    <location>
        <position position="1"/>
    </location>
</feature>
<evidence type="ECO:0000256" key="1">
    <source>
        <dbReference type="SAM" id="MobiDB-lite"/>
    </source>
</evidence>
<dbReference type="EMBL" id="CAUYUJ010015587">
    <property type="protein sequence ID" value="CAK0855934.1"/>
    <property type="molecule type" value="Genomic_DNA"/>
</dbReference>
<accession>A0ABN9UAL5</accession>
<feature type="region of interest" description="Disordered" evidence="1">
    <location>
        <begin position="100"/>
        <end position="134"/>
    </location>
</feature>
<sequence>TQEPAAPQAAQASHGRHDAAPFPRTTQSTGKSSHQVVSQQQQGHGRPHWRLLQLFHSRRRSSTGAGSSRSREAVLRELQGGWTRPHIRPTMDAHVAGAVDGAARAPRDPRDVQEGLEGLLGGQHRRRQELASPAAGPDTVLQNAAHILQQAQAGGVRGSLQDRRQVQTRGSSQGRHSAPGSVRGPLQDRRQVQTRGSSQGRPREGGAQAPRQDGHEQSGRRGHERRRRAGGL</sequence>
<gene>
    <name evidence="2" type="ORF">PCOR1329_LOCUS46447</name>
</gene>